<evidence type="ECO:0000313" key="1">
    <source>
        <dbReference type="EMBL" id="MEE9653245.1"/>
    </source>
</evidence>
<evidence type="ECO:0000313" key="2">
    <source>
        <dbReference type="Proteomes" id="UP001331691"/>
    </source>
</evidence>
<accession>A0AB35X1T3</accession>
<sequence length="118" mass="12556">MHVVTDAIGEDISALLGIITARSMNFAALSIGGDGLGSIGTVQAHGLNGIRIPDGAIRKYQFFDLVFALTAKIIDGDAIGAVAKRDNQAVAAFRPVVNLRWGMTSGRDRERFITNIQS</sequence>
<comment type="caution">
    <text evidence="1">The sequence shown here is derived from an EMBL/GenBank/DDBJ whole genome shotgun (WGS) entry which is preliminary data.</text>
</comment>
<gene>
    <name evidence="1" type="ORF">V4836_03555</name>
</gene>
<keyword evidence="2" id="KW-1185">Reference proteome</keyword>
<organism evidence="1 2">
    <name type="scientific">Kluyvera ascorbata</name>
    <dbReference type="NCBI Taxonomy" id="51288"/>
    <lineage>
        <taxon>Bacteria</taxon>
        <taxon>Pseudomonadati</taxon>
        <taxon>Pseudomonadota</taxon>
        <taxon>Gammaproteobacteria</taxon>
        <taxon>Enterobacterales</taxon>
        <taxon>Enterobacteriaceae</taxon>
        <taxon>Kluyvera</taxon>
    </lineage>
</organism>
<dbReference type="Proteomes" id="UP001331691">
    <property type="component" value="Unassembled WGS sequence"/>
</dbReference>
<dbReference type="EMBL" id="JAZKKV010000001">
    <property type="protein sequence ID" value="MEE9653245.1"/>
    <property type="molecule type" value="Genomic_DNA"/>
</dbReference>
<reference evidence="1 2" key="1">
    <citation type="submission" date="2023-10" db="EMBL/GenBank/DDBJ databases">
        <title>Wastewater isolates of ESBL- and carbapenemase-producing Gram-negative bacteria from New Zealand.</title>
        <authorList>
            <person name="Straub C."/>
            <person name="Weaver L."/>
            <person name="Cornelius A."/>
            <person name="Mcgill E."/>
            <person name="Dyet K."/>
            <person name="White L."/>
            <person name="Pattis I."/>
        </authorList>
    </citation>
    <scope>NUCLEOTIDE SEQUENCE [LARGE SCALE GENOMIC DNA]</scope>
    <source>
        <strain evidence="1 2">ESBL09</strain>
    </source>
</reference>
<dbReference type="AlphaFoldDB" id="A0AB35X1T3"/>
<proteinExistence type="predicted"/>
<protein>
    <submittedName>
        <fullName evidence="1">Uncharacterized protein</fullName>
    </submittedName>
</protein>
<name>A0AB35X1T3_9ENTR</name>